<dbReference type="PANTHER" id="PTHR13947">
    <property type="entry name" value="GNAT FAMILY N-ACETYLTRANSFERASE"/>
    <property type="match status" value="1"/>
</dbReference>
<dbReference type="RefSeq" id="WP_013821272.1">
    <property type="nucleotide sequence ID" value="NC_015573.1"/>
</dbReference>
<keyword evidence="1" id="KW-0808">Transferase</keyword>
<dbReference type="GO" id="GO:0008080">
    <property type="term" value="F:N-acetyltransferase activity"/>
    <property type="evidence" value="ECO:0007669"/>
    <property type="project" value="InterPro"/>
</dbReference>
<dbReference type="PROSITE" id="PS51186">
    <property type="entry name" value="GNAT"/>
    <property type="match status" value="1"/>
</dbReference>
<dbReference type="Pfam" id="PF00583">
    <property type="entry name" value="Acetyltransf_1"/>
    <property type="match status" value="1"/>
</dbReference>
<dbReference type="InterPro" id="IPR016181">
    <property type="entry name" value="Acyl_CoA_acyltransferase"/>
</dbReference>
<reference evidence="4" key="1">
    <citation type="submission" date="2011-05" db="EMBL/GenBank/DDBJ databases">
        <title>Complete sequence of Desulfotomaculum kuznetsovii DSM 6115.</title>
        <authorList>
            <person name="Lucas S."/>
            <person name="Han J."/>
            <person name="Lapidus A."/>
            <person name="Cheng J.-F."/>
            <person name="Goodwin L."/>
            <person name="Pitluck S."/>
            <person name="Peters L."/>
            <person name="Mikhailova N."/>
            <person name="Lu M."/>
            <person name="Saunders E."/>
            <person name="Han C."/>
            <person name="Tapia R."/>
            <person name="Land M."/>
            <person name="Hauser L."/>
            <person name="Kyrpides N."/>
            <person name="Ivanova N."/>
            <person name="Pagani I."/>
            <person name="Nazina T."/>
            <person name="Ivanova A."/>
            <person name="Parshina S."/>
            <person name="Kuever J."/>
            <person name="Muyzer G."/>
            <person name="Plugge C."/>
            <person name="Stams A."/>
            <person name="Woyke T."/>
        </authorList>
    </citation>
    <scope>NUCLEOTIDE SEQUENCE [LARGE SCALE GENOMIC DNA]</scope>
    <source>
        <strain evidence="4">DSM 6115 / VKM B-1805 / 17</strain>
    </source>
</reference>
<feature type="domain" description="N-acetyltransferase" evidence="2">
    <location>
        <begin position="15"/>
        <end position="171"/>
    </location>
</feature>
<evidence type="ECO:0000313" key="4">
    <source>
        <dbReference type="Proteomes" id="UP000009229"/>
    </source>
</evidence>
<gene>
    <name evidence="3" type="ordered locus">Desku_0109</name>
</gene>
<accession>A0AAU8P7V1</accession>
<dbReference type="Proteomes" id="UP000009229">
    <property type="component" value="Chromosome"/>
</dbReference>
<dbReference type="InterPro" id="IPR000182">
    <property type="entry name" value="GNAT_dom"/>
</dbReference>
<dbReference type="CDD" id="cd04301">
    <property type="entry name" value="NAT_SF"/>
    <property type="match status" value="1"/>
</dbReference>
<dbReference type="SUPFAM" id="SSF55729">
    <property type="entry name" value="Acyl-CoA N-acyltransferases (Nat)"/>
    <property type="match status" value="1"/>
</dbReference>
<evidence type="ECO:0000256" key="1">
    <source>
        <dbReference type="ARBA" id="ARBA00022679"/>
    </source>
</evidence>
<evidence type="ECO:0000259" key="2">
    <source>
        <dbReference type="PROSITE" id="PS51186"/>
    </source>
</evidence>
<sequence length="172" mass="19952">MLKNTRIFVKRLGNSDIQPATEFAFKMIKEVYGRGIDPVWDHDLLNFEDLYIKTRGNTFLAAFNENGEIVGTLAVRRYDGRIKSLEGFYDLKATAELAKCYVDRKYRRRGIGSLLVKEAEQFCRGAGYKVIYLHTHMYLPGAYEFWHSQGFKLRLDEGGPRQTVHMEKFLSP</sequence>
<evidence type="ECO:0000313" key="3">
    <source>
        <dbReference type="EMBL" id="AEG13757.1"/>
    </source>
</evidence>
<keyword evidence="4" id="KW-1185">Reference proteome</keyword>
<protein>
    <submittedName>
        <fullName evidence="3">GCN5-related N-acetyltransferase</fullName>
    </submittedName>
</protein>
<dbReference type="PANTHER" id="PTHR13947:SF37">
    <property type="entry name" value="LD18367P"/>
    <property type="match status" value="1"/>
</dbReference>
<dbReference type="KEGG" id="dku:Desku_0109"/>
<proteinExistence type="predicted"/>
<dbReference type="EMBL" id="CP002770">
    <property type="protein sequence ID" value="AEG13757.1"/>
    <property type="molecule type" value="Genomic_DNA"/>
</dbReference>
<dbReference type="AlphaFoldDB" id="A0AAU8P7V1"/>
<organism evidence="3 4">
    <name type="scientific">Desulfofundulus kuznetsovii (strain DSM 6115 / VKM B-1805 / 17)</name>
    <name type="common">Desulfotomaculum kuznetsovii</name>
    <dbReference type="NCBI Taxonomy" id="760568"/>
    <lineage>
        <taxon>Bacteria</taxon>
        <taxon>Bacillati</taxon>
        <taxon>Bacillota</taxon>
        <taxon>Clostridia</taxon>
        <taxon>Eubacteriales</taxon>
        <taxon>Peptococcaceae</taxon>
        <taxon>Desulfofundulus</taxon>
    </lineage>
</organism>
<dbReference type="Gene3D" id="3.40.630.30">
    <property type="match status" value="1"/>
</dbReference>
<dbReference type="InterPro" id="IPR050769">
    <property type="entry name" value="NAT_camello-type"/>
</dbReference>
<name>A0AAU8P7V1_DESK7</name>